<evidence type="ECO:0000256" key="4">
    <source>
        <dbReference type="ARBA" id="ARBA00022692"/>
    </source>
</evidence>
<evidence type="ECO:0000313" key="9">
    <source>
        <dbReference type="EMBL" id="KAK1603480.1"/>
    </source>
</evidence>
<dbReference type="PANTHER" id="PTHR38519">
    <property type="entry name" value="PRA1 FAMILY PROTEIN"/>
    <property type="match status" value="1"/>
</dbReference>
<sequence length="282" mass="30244">MYFLSYKLNESQILLKSVVGLSHIQDQGGGECKCASKADQPTQHKHNYTRQAERTDADADLARRPSGSGEGIGIVMAADGPGPIRRALDKTFASARSTRRALARFAPRPSAFSPASDAEAAAVRAVRNLRTFRFHYAVIQWVILLASLAPRHRASVLFLMAASKGLLLYGGLLKAFPNSVLLRRLLDRRLVGALFVALVLADLVAAGAVDKLLFALAAGVPVVLLHAAFRVRDDLEPASDGGDEDKGKEDGVVVEKKEDGDVETGPMRRSMATATTKSPSIA</sequence>
<feature type="transmembrane region" description="Helical" evidence="7">
    <location>
        <begin position="212"/>
        <end position="229"/>
    </location>
</feature>
<evidence type="ECO:0000256" key="2">
    <source>
        <dbReference type="ARBA" id="ARBA00004141"/>
    </source>
</evidence>
<dbReference type="Pfam" id="PF03208">
    <property type="entry name" value="PRA1"/>
    <property type="match status" value="1"/>
</dbReference>
<proteinExistence type="inferred from homology"/>
<evidence type="ECO:0000256" key="7">
    <source>
        <dbReference type="RuleBase" id="RU363107"/>
    </source>
</evidence>
<dbReference type="Proteomes" id="UP001231189">
    <property type="component" value="Unassembled WGS sequence"/>
</dbReference>
<comment type="function">
    <text evidence="1 7">May be involved in both secretory and endocytic intracellular trafficking in the endosomal/prevacuolar compartments.</text>
</comment>
<evidence type="ECO:0000313" key="10">
    <source>
        <dbReference type="Proteomes" id="UP001231189"/>
    </source>
</evidence>
<evidence type="ECO:0000256" key="3">
    <source>
        <dbReference type="ARBA" id="ARBA00006483"/>
    </source>
</evidence>
<feature type="compositionally biased region" description="Basic and acidic residues" evidence="8">
    <location>
        <begin position="244"/>
        <end position="259"/>
    </location>
</feature>
<evidence type="ECO:0000256" key="5">
    <source>
        <dbReference type="ARBA" id="ARBA00022989"/>
    </source>
</evidence>
<protein>
    <recommendedName>
        <fullName evidence="7">PRA1 family protein</fullName>
    </recommendedName>
</protein>
<evidence type="ECO:0000256" key="6">
    <source>
        <dbReference type="ARBA" id="ARBA00023136"/>
    </source>
</evidence>
<feature type="region of interest" description="Disordered" evidence="8">
    <location>
        <begin position="236"/>
        <end position="282"/>
    </location>
</feature>
<name>A0AAD8QIN5_LOLMU</name>
<keyword evidence="4 7" id="KW-0812">Transmembrane</keyword>
<comment type="subcellular location">
    <subcellularLocation>
        <location evidence="2 7">Membrane</location>
        <topology evidence="2 7">Multi-pass membrane protein</topology>
    </subcellularLocation>
</comment>
<dbReference type="GO" id="GO:0005783">
    <property type="term" value="C:endoplasmic reticulum"/>
    <property type="evidence" value="ECO:0007669"/>
    <property type="project" value="UniProtKB-ARBA"/>
</dbReference>
<dbReference type="InterPro" id="IPR004895">
    <property type="entry name" value="Prenylated_rab_accept_PRA1"/>
</dbReference>
<evidence type="ECO:0000256" key="8">
    <source>
        <dbReference type="SAM" id="MobiDB-lite"/>
    </source>
</evidence>
<feature type="transmembrane region" description="Helical" evidence="7">
    <location>
        <begin position="156"/>
        <end position="176"/>
    </location>
</feature>
<feature type="region of interest" description="Disordered" evidence="8">
    <location>
        <begin position="36"/>
        <end position="72"/>
    </location>
</feature>
<dbReference type="GO" id="GO:0016192">
    <property type="term" value="P:vesicle-mediated transport"/>
    <property type="evidence" value="ECO:0007669"/>
    <property type="project" value="UniProtKB-ARBA"/>
</dbReference>
<keyword evidence="6 7" id="KW-0472">Membrane</keyword>
<keyword evidence="7" id="KW-0813">Transport</keyword>
<feature type="transmembrane region" description="Helical" evidence="7">
    <location>
        <begin position="188"/>
        <end position="206"/>
    </location>
</feature>
<feature type="compositionally biased region" description="Basic and acidic residues" evidence="8">
    <location>
        <begin position="51"/>
        <end position="63"/>
    </location>
</feature>
<dbReference type="EMBL" id="JAUUTY010000033">
    <property type="protein sequence ID" value="KAK1603480.1"/>
    <property type="molecule type" value="Genomic_DNA"/>
</dbReference>
<keyword evidence="5 7" id="KW-1133">Transmembrane helix</keyword>
<comment type="similarity">
    <text evidence="3 7">Belongs to the PRA1 family.</text>
</comment>
<dbReference type="GO" id="GO:0016020">
    <property type="term" value="C:membrane"/>
    <property type="evidence" value="ECO:0007669"/>
    <property type="project" value="UniProtKB-SubCell"/>
</dbReference>
<evidence type="ECO:0000256" key="1">
    <source>
        <dbReference type="ARBA" id="ARBA00002501"/>
    </source>
</evidence>
<gene>
    <name evidence="9" type="ORF">QYE76_018428</name>
</gene>
<keyword evidence="10" id="KW-1185">Reference proteome</keyword>
<feature type="compositionally biased region" description="Polar residues" evidence="8">
    <location>
        <begin position="272"/>
        <end position="282"/>
    </location>
</feature>
<feature type="transmembrane region" description="Helical" evidence="7">
    <location>
        <begin position="134"/>
        <end position="150"/>
    </location>
</feature>
<accession>A0AAD8QIN5</accession>
<dbReference type="PANTHER" id="PTHR38519:SF3">
    <property type="entry name" value="PRA1 FAMILY PROTEIN"/>
    <property type="match status" value="1"/>
</dbReference>
<dbReference type="AlphaFoldDB" id="A0AAD8QIN5"/>
<organism evidence="9 10">
    <name type="scientific">Lolium multiflorum</name>
    <name type="common">Italian ryegrass</name>
    <name type="synonym">Lolium perenne subsp. multiflorum</name>
    <dbReference type="NCBI Taxonomy" id="4521"/>
    <lineage>
        <taxon>Eukaryota</taxon>
        <taxon>Viridiplantae</taxon>
        <taxon>Streptophyta</taxon>
        <taxon>Embryophyta</taxon>
        <taxon>Tracheophyta</taxon>
        <taxon>Spermatophyta</taxon>
        <taxon>Magnoliopsida</taxon>
        <taxon>Liliopsida</taxon>
        <taxon>Poales</taxon>
        <taxon>Poaceae</taxon>
        <taxon>BOP clade</taxon>
        <taxon>Pooideae</taxon>
        <taxon>Poodae</taxon>
        <taxon>Poeae</taxon>
        <taxon>Poeae Chloroplast Group 2 (Poeae type)</taxon>
        <taxon>Loliodinae</taxon>
        <taxon>Loliinae</taxon>
        <taxon>Lolium</taxon>
    </lineage>
</organism>
<reference evidence="9" key="1">
    <citation type="submission" date="2023-07" db="EMBL/GenBank/DDBJ databases">
        <title>A chromosome-level genome assembly of Lolium multiflorum.</title>
        <authorList>
            <person name="Chen Y."/>
            <person name="Copetti D."/>
            <person name="Kolliker R."/>
            <person name="Studer B."/>
        </authorList>
    </citation>
    <scope>NUCLEOTIDE SEQUENCE</scope>
    <source>
        <strain evidence="9">02402/16</strain>
        <tissue evidence="9">Leaf</tissue>
    </source>
</reference>
<comment type="caution">
    <text evidence="9">The sequence shown here is derived from an EMBL/GenBank/DDBJ whole genome shotgun (WGS) entry which is preliminary data.</text>
</comment>